<dbReference type="Gramene" id="mRNA:HanXRQr2_Chr09g0387771">
    <property type="protein sequence ID" value="mRNA:HanXRQr2_Chr09g0387771"/>
    <property type="gene ID" value="HanXRQr2_Chr09g0387771"/>
</dbReference>
<dbReference type="EMBL" id="CM007898">
    <property type="protein sequence ID" value="OTG15053.1"/>
    <property type="molecule type" value="Genomic_DNA"/>
</dbReference>
<organism evidence="6 7">
    <name type="scientific">Helianthus annuus</name>
    <name type="common">Common sunflower</name>
    <dbReference type="NCBI Taxonomy" id="4232"/>
    <lineage>
        <taxon>Eukaryota</taxon>
        <taxon>Viridiplantae</taxon>
        <taxon>Streptophyta</taxon>
        <taxon>Embryophyta</taxon>
        <taxon>Tracheophyta</taxon>
        <taxon>Spermatophyta</taxon>
        <taxon>Magnoliopsida</taxon>
        <taxon>eudicotyledons</taxon>
        <taxon>Gunneridae</taxon>
        <taxon>Pentapetalae</taxon>
        <taxon>asterids</taxon>
        <taxon>campanulids</taxon>
        <taxon>Asterales</taxon>
        <taxon>Asteraceae</taxon>
        <taxon>Asteroideae</taxon>
        <taxon>Heliantheae alliance</taxon>
        <taxon>Heliantheae</taxon>
        <taxon>Helianthus</taxon>
    </lineage>
</organism>
<gene>
    <name evidence="6" type="ORF">HannXRQ_Chr09g0256171</name>
    <name evidence="5" type="ORF">HanXRQr2_Chr09g0387771</name>
</gene>
<evidence type="ECO:0000313" key="5">
    <source>
        <dbReference type="EMBL" id="KAF5790836.1"/>
    </source>
</evidence>
<evidence type="ECO:0000313" key="7">
    <source>
        <dbReference type="Proteomes" id="UP000215914"/>
    </source>
</evidence>
<reference evidence="6" key="2">
    <citation type="submission" date="2017-02" db="EMBL/GenBank/DDBJ databases">
        <title>Sunflower complete genome.</title>
        <authorList>
            <person name="Langlade N."/>
            <person name="Munos S."/>
        </authorList>
    </citation>
    <scope>NUCLEOTIDE SEQUENCE [LARGE SCALE GENOMIC DNA]</scope>
    <source>
        <tissue evidence="6">Leaves</tissue>
    </source>
</reference>
<dbReference type="Proteomes" id="UP000215914">
    <property type="component" value="Chromosome 9"/>
</dbReference>
<dbReference type="PANTHER" id="PTHR33514">
    <property type="entry name" value="PROTEIN ABCI12, CHLOROPLASTIC"/>
    <property type="match status" value="1"/>
</dbReference>
<dbReference type="EMBL" id="MNCJ02000324">
    <property type="protein sequence ID" value="KAF5790836.1"/>
    <property type="molecule type" value="Genomic_DNA"/>
</dbReference>
<keyword evidence="7" id="KW-1185">Reference proteome</keyword>
<evidence type="ECO:0000256" key="3">
    <source>
        <dbReference type="ARBA" id="ARBA00022989"/>
    </source>
</evidence>
<dbReference type="AlphaFoldDB" id="A0A251TWC9"/>
<proteinExistence type="predicted"/>
<dbReference type="PANTHER" id="PTHR33514:SF13">
    <property type="entry name" value="PROTEIN ABCI12, CHLOROPLASTIC"/>
    <property type="match status" value="1"/>
</dbReference>
<comment type="subcellular location">
    <subcellularLocation>
        <location evidence="1">Membrane</location>
        <topology evidence="1">Multi-pass membrane protein</topology>
    </subcellularLocation>
</comment>
<reference evidence="5" key="3">
    <citation type="submission" date="2020-06" db="EMBL/GenBank/DDBJ databases">
        <title>Helianthus annuus Genome sequencing and assembly Release 2.</title>
        <authorList>
            <person name="Gouzy J."/>
            <person name="Langlade N."/>
            <person name="Munos S."/>
        </authorList>
    </citation>
    <scope>NUCLEOTIDE SEQUENCE</scope>
    <source>
        <tissue evidence="5">Leaves</tissue>
    </source>
</reference>
<dbReference type="GO" id="GO:0016020">
    <property type="term" value="C:membrane"/>
    <property type="evidence" value="ECO:0007669"/>
    <property type="project" value="UniProtKB-SubCell"/>
</dbReference>
<dbReference type="STRING" id="4232.A0A251TWC9"/>
<dbReference type="InParanoid" id="A0A251TWC9"/>
<evidence type="ECO:0000256" key="2">
    <source>
        <dbReference type="ARBA" id="ARBA00022692"/>
    </source>
</evidence>
<name>A0A251TWC9_HELAN</name>
<evidence type="ECO:0000313" key="6">
    <source>
        <dbReference type="EMBL" id="OTG15053.1"/>
    </source>
</evidence>
<evidence type="ECO:0000256" key="1">
    <source>
        <dbReference type="ARBA" id="ARBA00004141"/>
    </source>
</evidence>
<evidence type="ECO:0000256" key="4">
    <source>
        <dbReference type="ARBA" id="ARBA00023136"/>
    </source>
</evidence>
<keyword evidence="4" id="KW-0472">Membrane</keyword>
<accession>A0A251TWC9</accession>
<keyword evidence="2" id="KW-0812">Transmembrane</keyword>
<sequence>MVGLYADSVLMVVQSRTPPPSMMGFPNIPTSFDGYSCLLFKLGPLQLTRKGLSLASTTTCLTCSSSLKKASRSLKRRFYI</sequence>
<keyword evidence="3" id="KW-1133">Transmembrane helix</keyword>
<protein>
    <submittedName>
        <fullName evidence="6">Uncharacterized protein</fullName>
    </submittedName>
</protein>
<reference evidence="5 7" key="1">
    <citation type="journal article" date="2017" name="Nature">
        <title>The sunflower genome provides insights into oil metabolism, flowering and Asterid evolution.</title>
        <authorList>
            <person name="Badouin H."/>
            <person name="Gouzy J."/>
            <person name="Grassa C.J."/>
            <person name="Murat F."/>
            <person name="Staton S.E."/>
            <person name="Cottret L."/>
            <person name="Lelandais-Briere C."/>
            <person name="Owens G.L."/>
            <person name="Carrere S."/>
            <person name="Mayjonade B."/>
            <person name="Legrand L."/>
            <person name="Gill N."/>
            <person name="Kane N.C."/>
            <person name="Bowers J.E."/>
            <person name="Hubner S."/>
            <person name="Bellec A."/>
            <person name="Berard A."/>
            <person name="Berges H."/>
            <person name="Blanchet N."/>
            <person name="Boniface M.C."/>
            <person name="Brunel D."/>
            <person name="Catrice O."/>
            <person name="Chaidir N."/>
            <person name="Claudel C."/>
            <person name="Donnadieu C."/>
            <person name="Faraut T."/>
            <person name="Fievet G."/>
            <person name="Helmstetter N."/>
            <person name="King M."/>
            <person name="Knapp S.J."/>
            <person name="Lai Z."/>
            <person name="Le Paslier M.C."/>
            <person name="Lippi Y."/>
            <person name="Lorenzon L."/>
            <person name="Mandel J.R."/>
            <person name="Marage G."/>
            <person name="Marchand G."/>
            <person name="Marquand E."/>
            <person name="Bret-Mestries E."/>
            <person name="Morien E."/>
            <person name="Nambeesan S."/>
            <person name="Nguyen T."/>
            <person name="Pegot-Espagnet P."/>
            <person name="Pouilly N."/>
            <person name="Raftis F."/>
            <person name="Sallet E."/>
            <person name="Schiex T."/>
            <person name="Thomas J."/>
            <person name="Vandecasteele C."/>
            <person name="Vares D."/>
            <person name="Vear F."/>
            <person name="Vautrin S."/>
            <person name="Crespi M."/>
            <person name="Mangin B."/>
            <person name="Burke J.M."/>
            <person name="Salse J."/>
            <person name="Munos S."/>
            <person name="Vincourt P."/>
            <person name="Rieseberg L.H."/>
            <person name="Langlade N.B."/>
        </authorList>
    </citation>
    <scope>NUCLEOTIDE SEQUENCE [LARGE SCALE GENOMIC DNA]</scope>
    <source>
        <strain evidence="7">cv. SF193</strain>
        <tissue evidence="5">Leaves</tissue>
    </source>
</reference>